<dbReference type="PANTHER" id="PTHR22847">
    <property type="entry name" value="WD40 REPEAT PROTEIN"/>
    <property type="match status" value="1"/>
</dbReference>
<sequence>MSRSTDPGHFFQTEASLEEAARKSQKAHNSNGNPIVLPSKILAVEPDPLDAGRAYVAESGGTVRRIVLEVYVSSGRVFAGSWDKLIWSWNPENREVLRKYSGHLDFVKAVLYFVPGGSNSELLVSGGADASIFVWDVNSGAKLHVLKGHARGVQALALNYFESDALNGAAIIFSGGSEREVKQWRIDSHSAVELEGSEPILEHETSIYKIRFAGEDMWTASADNTARRLVLERGGWRTDTTLVHPDFVRDVVLDDSGRWVITACRDEEVRVWDVAVYNPFPLVLPRGYANICSIKTGKLHHIFSGHFEEVTGLALLGQTLLSVSIDCTIRQWSLKPKDLQAAVAAAEEAKIGGVKEATPKLKATALITEDEERELAELMEDND</sequence>
<dbReference type="GO" id="GO:0043224">
    <property type="term" value="C:nuclear SCF ubiquitin ligase complex"/>
    <property type="evidence" value="ECO:0007669"/>
    <property type="project" value="TreeGrafter"/>
</dbReference>
<feature type="repeat" description="WD" evidence="3">
    <location>
        <begin position="241"/>
        <end position="274"/>
    </location>
</feature>
<dbReference type="InterPro" id="IPR019775">
    <property type="entry name" value="WD40_repeat_CS"/>
</dbReference>
<evidence type="ECO:0000313" key="5">
    <source>
        <dbReference type="Proteomes" id="UP000750711"/>
    </source>
</evidence>
<dbReference type="EMBL" id="JAGHQM010000709">
    <property type="protein sequence ID" value="KAH0558892.1"/>
    <property type="molecule type" value="Genomic_DNA"/>
</dbReference>
<dbReference type="Proteomes" id="UP000750711">
    <property type="component" value="Unassembled WGS sequence"/>
</dbReference>
<evidence type="ECO:0000256" key="2">
    <source>
        <dbReference type="ARBA" id="ARBA00022737"/>
    </source>
</evidence>
<dbReference type="GO" id="GO:0043130">
    <property type="term" value="F:ubiquitin binding"/>
    <property type="evidence" value="ECO:0007669"/>
    <property type="project" value="TreeGrafter"/>
</dbReference>
<organism evidence="4 5">
    <name type="scientific">Trichoglossum hirsutum</name>
    <dbReference type="NCBI Taxonomy" id="265104"/>
    <lineage>
        <taxon>Eukaryota</taxon>
        <taxon>Fungi</taxon>
        <taxon>Dikarya</taxon>
        <taxon>Ascomycota</taxon>
        <taxon>Pezizomycotina</taxon>
        <taxon>Geoglossomycetes</taxon>
        <taxon>Geoglossales</taxon>
        <taxon>Geoglossaceae</taxon>
        <taxon>Trichoglossum</taxon>
    </lineage>
</organism>
<dbReference type="AlphaFoldDB" id="A0A9P8LBB0"/>
<feature type="repeat" description="WD" evidence="3">
    <location>
        <begin position="100"/>
        <end position="145"/>
    </location>
</feature>
<comment type="caution">
    <text evidence="4">The sequence shown here is derived from an EMBL/GenBank/DDBJ whole genome shotgun (WGS) entry which is preliminary data.</text>
</comment>
<dbReference type="PROSITE" id="PS50294">
    <property type="entry name" value="WD_REPEATS_REGION"/>
    <property type="match status" value="1"/>
</dbReference>
<evidence type="ECO:0000313" key="4">
    <source>
        <dbReference type="EMBL" id="KAH0558892.1"/>
    </source>
</evidence>
<keyword evidence="1 3" id="KW-0853">WD repeat</keyword>
<keyword evidence="2" id="KW-0677">Repeat</keyword>
<dbReference type="GO" id="GO:0000209">
    <property type="term" value="P:protein polyubiquitination"/>
    <property type="evidence" value="ECO:0007669"/>
    <property type="project" value="TreeGrafter"/>
</dbReference>
<dbReference type="InterPro" id="IPR015943">
    <property type="entry name" value="WD40/YVTN_repeat-like_dom_sf"/>
</dbReference>
<dbReference type="InterPro" id="IPR001680">
    <property type="entry name" value="WD40_rpt"/>
</dbReference>
<dbReference type="PROSITE" id="PS50082">
    <property type="entry name" value="WD_REPEATS_2"/>
    <property type="match status" value="2"/>
</dbReference>
<evidence type="ECO:0000256" key="3">
    <source>
        <dbReference type="PROSITE-ProRule" id="PRU00221"/>
    </source>
</evidence>
<name>A0A9P8LBB0_9PEZI</name>
<dbReference type="PANTHER" id="PTHR22847:SF681">
    <property type="entry name" value="F-BOX PROTEIN MET30"/>
    <property type="match status" value="1"/>
</dbReference>
<dbReference type="SMART" id="SM00320">
    <property type="entry name" value="WD40"/>
    <property type="match status" value="4"/>
</dbReference>
<protein>
    <submittedName>
        <fullName evidence="4">Uncharacterized protein</fullName>
    </submittedName>
</protein>
<dbReference type="InterPro" id="IPR036322">
    <property type="entry name" value="WD40_repeat_dom_sf"/>
</dbReference>
<dbReference type="PRINTS" id="PR00320">
    <property type="entry name" value="GPROTEINBRPT"/>
</dbReference>
<reference evidence="4" key="1">
    <citation type="submission" date="2021-03" db="EMBL/GenBank/DDBJ databases">
        <title>Comparative genomics and phylogenomic investigation of the class Geoglossomycetes provide insights into ecological specialization and systematics.</title>
        <authorList>
            <person name="Melie T."/>
            <person name="Pirro S."/>
            <person name="Miller A.N."/>
            <person name="Quandt A."/>
        </authorList>
    </citation>
    <scope>NUCLEOTIDE SEQUENCE</scope>
    <source>
        <strain evidence="4">CAQ_001_2017</strain>
    </source>
</reference>
<accession>A0A9P8LBB0</accession>
<dbReference type="PROSITE" id="PS00678">
    <property type="entry name" value="WD_REPEATS_1"/>
    <property type="match status" value="2"/>
</dbReference>
<keyword evidence="5" id="KW-1185">Reference proteome</keyword>
<gene>
    <name evidence="4" type="ORF">GP486_004477</name>
</gene>
<dbReference type="InterPro" id="IPR020472">
    <property type="entry name" value="WD40_PAC1"/>
</dbReference>
<proteinExistence type="predicted"/>
<dbReference type="SUPFAM" id="SSF50978">
    <property type="entry name" value="WD40 repeat-like"/>
    <property type="match status" value="1"/>
</dbReference>
<dbReference type="Gene3D" id="2.130.10.10">
    <property type="entry name" value="YVTN repeat-like/Quinoprotein amine dehydrogenase"/>
    <property type="match status" value="1"/>
</dbReference>
<dbReference type="Pfam" id="PF00400">
    <property type="entry name" value="WD40"/>
    <property type="match status" value="3"/>
</dbReference>
<evidence type="ECO:0000256" key="1">
    <source>
        <dbReference type="ARBA" id="ARBA00022574"/>
    </source>
</evidence>